<accession>A0A9Q5HZK9</accession>
<organism evidence="1 2">
    <name type="scientific">Sanghuangporus baumii</name>
    <name type="common">Phellinus baumii</name>
    <dbReference type="NCBI Taxonomy" id="108892"/>
    <lineage>
        <taxon>Eukaryota</taxon>
        <taxon>Fungi</taxon>
        <taxon>Dikarya</taxon>
        <taxon>Basidiomycota</taxon>
        <taxon>Agaricomycotina</taxon>
        <taxon>Agaricomycetes</taxon>
        <taxon>Hymenochaetales</taxon>
        <taxon>Hymenochaetaceae</taxon>
        <taxon>Sanghuangporus</taxon>
    </lineage>
</organism>
<evidence type="ECO:0000313" key="2">
    <source>
        <dbReference type="Proteomes" id="UP000757232"/>
    </source>
</evidence>
<dbReference type="AlphaFoldDB" id="A0A9Q5HZK9"/>
<protein>
    <submittedName>
        <fullName evidence="1">Uncharacterized protein</fullName>
    </submittedName>
</protein>
<keyword evidence="2" id="KW-1185">Reference proteome</keyword>
<evidence type="ECO:0000313" key="1">
    <source>
        <dbReference type="EMBL" id="OCB88946.1"/>
    </source>
</evidence>
<dbReference type="Proteomes" id="UP000757232">
    <property type="component" value="Unassembled WGS sequence"/>
</dbReference>
<dbReference type="EMBL" id="LNZH02000167">
    <property type="protein sequence ID" value="OCB88946.1"/>
    <property type="molecule type" value="Genomic_DNA"/>
</dbReference>
<reference evidence="1" key="1">
    <citation type="submission" date="2016-06" db="EMBL/GenBank/DDBJ databases">
        <title>Draft Genome sequence of the fungus Inonotus baumii.</title>
        <authorList>
            <person name="Zhu H."/>
            <person name="Lin W."/>
        </authorList>
    </citation>
    <scope>NUCLEOTIDE SEQUENCE</scope>
    <source>
        <strain evidence="1">821</strain>
    </source>
</reference>
<gene>
    <name evidence="1" type="ORF">A7U60_g3901</name>
</gene>
<comment type="caution">
    <text evidence="1">The sequence shown here is derived from an EMBL/GenBank/DDBJ whole genome shotgun (WGS) entry which is preliminary data.</text>
</comment>
<sequence length="441" mass="49832">MPPRKGLEESGAIGLAAAQDRPDLDNALFSLTTLTISAFYTSEFYDDNSPPKARYRVKFPRSHSPTAVPPGVMHFIQKHANGVRMLEVSSTEQLEYCIPVLPNVEYLAVLPDVEHLDAWLSREPEKWKGNNIRSAVVASSDLESFTSSGVLRNVTHLTVTFGAYGSYGPTLDETLSILPEFPRLVSLGIQYEDEIEVIAKFEYRARKYMGTTESYPELHCLRRLTLSSMRWLAEAIVFCFCRCDLTEISFDGFNRNTWKDGEKVETLCRKLSDTFPRLEKLALPSLNVRTMLYRRTIETDGAGSEEASDIYTWNFPKLHTLDIRGGESLSVKAQWQWLDSEDVIYDSVGQLLDIKNVIYERHAAAAASLSAKATPAEEDIDGGIDTAVVAPINRFCMDCPQIKEPALRDEAFKCHRMLVYLELERIVPNFIWEESLTTLCD</sequence>
<proteinExistence type="predicted"/>
<name>A0A9Q5HZK9_SANBA</name>